<organism evidence="2 3">
    <name type="scientific">Lentinus tigrinus ALCF2SS1-6</name>
    <dbReference type="NCBI Taxonomy" id="1328759"/>
    <lineage>
        <taxon>Eukaryota</taxon>
        <taxon>Fungi</taxon>
        <taxon>Dikarya</taxon>
        <taxon>Basidiomycota</taxon>
        <taxon>Agaricomycotina</taxon>
        <taxon>Agaricomycetes</taxon>
        <taxon>Polyporales</taxon>
        <taxon>Polyporaceae</taxon>
        <taxon>Lentinus</taxon>
    </lineage>
</organism>
<evidence type="ECO:0000313" key="3">
    <source>
        <dbReference type="Proteomes" id="UP000313359"/>
    </source>
</evidence>
<feature type="region of interest" description="Disordered" evidence="1">
    <location>
        <begin position="1"/>
        <end position="27"/>
    </location>
</feature>
<accession>A0A5C2S8Z0</accession>
<keyword evidence="3" id="KW-1185">Reference proteome</keyword>
<evidence type="ECO:0000256" key="1">
    <source>
        <dbReference type="SAM" id="MobiDB-lite"/>
    </source>
</evidence>
<dbReference type="Proteomes" id="UP000313359">
    <property type="component" value="Unassembled WGS sequence"/>
</dbReference>
<dbReference type="EMBL" id="ML122279">
    <property type="protein sequence ID" value="RPD57796.1"/>
    <property type="molecule type" value="Genomic_DNA"/>
</dbReference>
<protein>
    <submittedName>
        <fullName evidence="2">Uncharacterized protein</fullName>
    </submittedName>
</protein>
<name>A0A5C2S8Z0_9APHY</name>
<sequence length="152" mass="16627">MLRTRLCPERQRFKTLPPPTLVPGGAGGSQVLAGCERDNGMPFSSVALSRRASCGLLLRMRRCLYGDRPMMAPGSTCGLLEIRSPHRGIRDIGQKLGRPQSTMPGRALCSSEPNRNYARRAPTTLARTLASRLARLYGDCECKAATSRHSDK</sequence>
<feature type="compositionally biased region" description="Basic and acidic residues" evidence="1">
    <location>
        <begin position="1"/>
        <end position="12"/>
    </location>
</feature>
<proteinExistence type="predicted"/>
<dbReference type="PROSITE" id="PS51257">
    <property type="entry name" value="PROKAR_LIPOPROTEIN"/>
    <property type="match status" value="1"/>
</dbReference>
<reference evidence="2" key="1">
    <citation type="journal article" date="2018" name="Genome Biol. Evol.">
        <title>Genomics and development of Lentinus tigrinus, a white-rot wood-decaying mushroom with dimorphic fruiting bodies.</title>
        <authorList>
            <person name="Wu B."/>
            <person name="Xu Z."/>
            <person name="Knudson A."/>
            <person name="Carlson A."/>
            <person name="Chen N."/>
            <person name="Kovaka S."/>
            <person name="LaButti K."/>
            <person name="Lipzen A."/>
            <person name="Pennachio C."/>
            <person name="Riley R."/>
            <person name="Schakwitz W."/>
            <person name="Umezawa K."/>
            <person name="Ohm R.A."/>
            <person name="Grigoriev I.V."/>
            <person name="Nagy L.G."/>
            <person name="Gibbons J."/>
            <person name="Hibbett D."/>
        </authorList>
    </citation>
    <scope>NUCLEOTIDE SEQUENCE [LARGE SCALE GENOMIC DNA]</scope>
    <source>
        <strain evidence="2">ALCF2SS1-6</strain>
    </source>
</reference>
<dbReference type="AlphaFoldDB" id="A0A5C2S8Z0"/>
<evidence type="ECO:0000313" key="2">
    <source>
        <dbReference type="EMBL" id="RPD57796.1"/>
    </source>
</evidence>
<gene>
    <name evidence="2" type="ORF">L227DRAFT_223855</name>
</gene>